<dbReference type="InterPro" id="IPR027409">
    <property type="entry name" value="GroEL-like_apical_dom_sf"/>
</dbReference>
<keyword evidence="3 5" id="KW-0067">ATP-binding</keyword>
<evidence type="ECO:0000256" key="4">
    <source>
        <dbReference type="ARBA" id="ARBA00023186"/>
    </source>
</evidence>
<dbReference type="GO" id="GO:0140662">
    <property type="term" value="F:ATP-dependent protein folding chaperone"/>
    <property type="evidence" value="ECO:0007669"/>
    <property type="project" value="InterPro"/>
</dbReference>
<dbReference type="GO" id="GO:0005524">
    <property type="term" value="F:ATP binding"/>
    <property type="evidence" value="ECO:0007669"/>
    <property type="project" value="UniProtKB-KW"/>
</dbReference>
<dbReference type="InterPro" id="IPR002423">
    <property type="entry name" value="Cpn60/GroEL/TCP-1"/>
</dbReference>
<evidence type="ECO:0008006" key="7">
    <source>
        <dbReference type="Google" id="ProtNLM"/>
    </source>
</evidence>
<reference evidence="6" key="1">
    <citation type="submission" date="2020-11" db="EMBL/GenBank/DDBJ databases">
        <authorList>
            <person name="Tran Van P."/>
        </authorList>
    </citation>
    <scope>NUCLEOTIDE SEQUENCE</scope>
</reference>
<comment type="similarity">
    <text evidence="1 5">Belongs to the TCP-1 chaperonin family.</text>
</comment>
<evidence type="ECO:0000256" key="3">
    <source>
        <dbReference type="ARBA" id="ARBA00022840"/>
    </source>
</evidence>
<dbReference type="PROSITE" id="PS00995">
    <property type="entry name" value="TCP1_3"/>
    <property type="match status" value="1"/>
</dbReference>
<protein>
    <recommendedName>
        <fullName evidence="7">T-complex protein 1 subunit theta</fullName>
    </recommendedName>
</protein>
<dbReference type="PROSITE" id="PS00750">
    <property type="entry name" value="TCP1_1"/>
    <property type="match status" value="1"/>
</dbReference>
<organism evidence="6">
    <name type="scientific">Cyprideis torosa</name>
    <dbReference type="NCBI Taxonomy" id="163714"/>
    <lineage>
        <taxon>Eukaryota</taxon>
        <taxon>Metazoa</taxon>
        <taxon>Ecdysozoa</taxon>
        <taxon>Arthropoda</taxon>
        <taxon>Crustacea</taxon>
        <taxon>Oligostraca</taxon>
        <taxon>Ostracoda</taxon>
        <taxon>Podocopa</taxon>
        <taxon>Podocopida</taxon>
        <taxon>Cytherocopina</taxon>
        <taxon>Cytheroidea</taxon>
        <taxon>Cytherideidae</taxon>
        <taxon>Cyprideis</taxon>
    </lineage>
</organism>
<evidence type="ECO:0000313" key="6">
    <source>
        <dbReference type="EMBL" id="CAD7224875.1"/>
    </source>
</evidence>
<dbReference type="InterPro" id="IPR027413">
    <property type="entry name" value="GROEL-like_equatorial_sf"/>
</dbReference>
<keyword evidence="4 5" id="KW-0143">Chaperone</keyword>
<dbReference type="Pfam" id="PF00118">
    <property type="entry name" value="Cpn60_TCP1"/>
    <property type="match status" value="1"/>
</dbReference>
<dbReference type="InterPro" id="IPR027410">
    <property type="entry name" value="TCP-1-like_intermed_sf"/>
</dbReference>
<dbReference type="EMBL" id="OB660457">
    <property type="protein sequence ID" value="CAD7224875.1"/>
    <property type="molecule type" value="Genomic_DNA"/>
</dbReference>
<dbReference type="SUPFAM" id="SSF54849">
    <property type="entry name" value="GroEL-intermediate domain like"/>
    <property type="match status" value="1"/>
</dbReference>
<evidence type="ECO:0000256" key="5">
    <source>
        <dbReference type="RuleBase" id="RU004187"/>
    </source>
</evidence>
<dbReference type="AlphaFoldDB" id="A0A7R8ZIC5"/>
<name>A0A7R8ZIC5_9CRUS</name>
<dbReference type="PRINTS" id="PR00304">
    <property type="entry name" value="TCOMPLEXTCP1"/>
</dbReference>
<dbReference type="InterPro" id="IPR002194">
    <property type="entry name" value="Chaperonin_TCP-1_CS"/>
</dbReference>
<dbReference type="OrthoDB" id="1748577at2759"/>
<keyword evidence="2 5" id="KW-0547">Nucleotide-binding</keyword>
<dbReference type="Gene3D" id="3.50.7.10">
    <property type="entry name" value="GroEL"/>
    <property type="match status" value="1"/>
</dbReference>
<sequence length="260" mass="28362">MAMHIPKGPGFSSMMKEGAKFFSGLEEAVLRNIDACKEFSDTVRTAYGPHGMNKMIINHIGKLFVTSDAAAIIRELEVQHPAAKLLMMASQAQEKEVGDGTNFVLIFAGSLLQQAAELVKMGLKPVEIAAGYERALQEALNLLPSLTIEEIKSCSNLDDMERALKPSLMSKQLGNEDMLAHLVAKACVSILPEKITNFNVDNVRVVKILSGSTSQSRVVQGMVFKRGVEGNIQRVDSNVRVACYTCPVDILSTETKVHRA</sequence>
<dbReference type="Gene3D" id="1.10.560.10">
    <property type="entry name" value="GroEL-like equatorial domain"/>
    <property type="match status" value="1"/>
</dbReference>
<accession>A0A7R8ZIC5</accession>
<dbReference type="GO" id="GO:0016887">
    <property type="term" value="F:ATP hydrolysis activity"/>
    <property type="evidence" value="ECO:0007669"/>
    <property type="project" value="InterPro"/>
</dbReference>
<evidence type="ECO:0000256" key="1">
    <source>
        <dbReference type="ARBA" id="ARBA00008020"/>
    </source>
</evidence>
<proteinExistence type="inferred from homology"/>
<dbReference type="Gene3D" id="3.30.260.10">
    <property type="entry name" value="TCP-1-like chaperonin intermediate domain"/>
    <property type="match status" value="1"/>
</dbReference>
<dbReference type="SUPFAM" id="SSF48592">
    <property type="entry name" value="GroEL equatorial domain-like"/>
    <property type="match status" value="1"/>
</dbReference>
<evidence type="ECO:0000256" key="2">
    <source>
        <dbReference type="ARBA" id="ARBA00022741"/>
    </source>
</evidence>
<gene>
    <name evidence="6" type="ORF">CTOB1V02_LOCUS2827</name>
</gene>
<dbReference type="InterPro" id="IPR017998">
    <property type="entry name" value="Chaperone_TCP-1"/>
</dbReference>
<dbReference type="GO" id="GO:0051082">
    <property type="term" value="F:unfolded protein binding"/>
    <property type="evidence" value="ECO:0007669"/>
    <property type="project" value="InterPro"/>
</dbReference>
<dbReference type="PANTHER" id="PTHR11353">
    <property type="entry name" value="CHAPERONIN"/>
    <property type="match status" value="1"/>
</dbReference>